<sequence length="109" mass="11862">MSVPSLESLIAQHRYVSDMVSPTRDCTCGYASGIGSPAEHAAHVAEVIRQHGLDRTSGLNAAADVVHAEARYQWEMDARRAVCAQVVAQRMGVVERTIRSFVDGAEDHQ</sequence>
<evidence type="ECO:0000313" key="1">
    <source>
        <dbReference type="EMBL" id="ATW60856.1"/>
    </source>
</evidence>
<proteinExistence type="predicted"/>
<protein>
    <submittedName>
        <fullName evidence="1">Uncharacterized protein</fullName>
    </submittedName>
</protein>
<gene>
    <name evidence="1" type="ORF">SEA_BENTHERDUNTHAT_86</name>
</gene>
<organism evidence="1 2">
    <name type="scientific">Gordonia phage BENtherdunthat</name>
    <dbReference type="NCBI Taxonomy" id="2047830"/>
    <lineage>
        <taxon>Viruses</taxon>
        <taxon>Duplodnaviria</taxon>
        <taxon>Heunggongvirae</taxon>
        <taxon>Uroviricota</taxon>
        <taxon>Caudoviricetes</taxon>
        <taxon>Langleyhallvirinae</taxon>
        <taxon>Getalongvirus</taxon>
        <taxon>Getalongvirus bentherdunthat</taxon>
    </lineage>
</organism>
<reference evidence="2" key="1">
    <citation type="submission" date="2017-10" db="EMBL/GenBank/DDBJ databases">
        <authorList>
            <person name="Banno H."/>
            <person name="Chua N.-H."/>
        </authorList>
    </citation>
    <scope>NUCLEOTIDE SEQUENCE [LARGE SCALE GENOMIC DNA]</scope>
</reference>
<keyword evidence="2" id="KW-1185">Reference proteome</keyword>
<evidence type="ECO:0000313" key="2">
    <source>
        <dbReference type="Proteomes" id="UP000240944"/>
    </source>
</evidence>
<name>A0A2H4PF42_9CAUD</name>
<dbReference type="Proteomes" id="UP000240944">
    <property type="component" value="Segment"/>
</dbReference>
<dbReference type="EMBL" id="MG099939">
    <property type="protein sequence ID" value="ATW60856.1"/>
    <property type="molecule type" value="Genomic_DNA"/>
</dbReference>
<accession>A0A2H4PF42</accession>